<feature type="transmembrane region" description="Helical" evidence="7">
    <location>
        <begin position="303"/>
        <end position="326"/>
    </location>
</feature>
<comment type="subcellular location">
    <subcellularLocation>
        <location evidence="1">Cell membrane</location>
        <topology evidence="1">Multi-pass membrane protein</topology>
    </subcellularLocation>
</comment>
<evidence type="ECO:0000256" key="6">
    <source>
        <dbReference type="ARBA" id="ARBA00038076"/>
    </source>
</evidence>
<reference evidence="10 11" key="1">
    <citation type="submission" date="2020-08" db="EMBL/GenBank/DDBJ databases">
        <title>The isolate Caproiciproducens sp. 7D4C2 produces n-caproate at mildly acidic conditions from hexoses: genome and rBOX comparison with related strains and chain-elongating bacteria.</title>
        <authorList>
            <person name="Esquivel-Elizondo S."/>
            <person name="Bagci C."/>
            <person name="Temovska M."/>
            <person name="Jeon B.S."/>
            <person name="Bessarab I."/>
            <person name="Williams R.B.H."/>
            <person name="Huson D.H."/>
            <person name="Angenent L.T."/>
        </authorList>
    </citation>
    <scope>NUCLEOTIDE SEQUENCE [LARGE SCALE GENOMIC DNA]</scope>
    <source>
        <strain evidence="10 11">7D4C2</strain>
    </source>
</reference>
<evidence type="ECO:0000256" key="5">
    <source>
        <dbReference type="ARBA" id="ARBA00023136"/>
    </source>
</evidence>
<dbReference type="InterPro" id="IPR050250">
    <property type="entry name" value="Macrolide_Exporter_MacB"/>
</dbReference>
<evidence type="ECO:0000259" key="9">
    <source>
        <dbReference type="Pfam" id="PF12704"/>
    </source>
</evidence>
<proteinExistence type="inferred from homology"/>
<dbReference type="PANTHER" id="PTHR30572:SF4">
    <property type="entry name" value="ABC TRANSPORTER PERMEASE YTRF"/>
    <property type="match status" value="1"/>
</dbReference>
<sequence length="781" mass="86906">MFQNNNTAIIKRIAKTTRKTEKRLNVTATVMIVLSVALSFAMCLFMLAQERDYDLVKQNMPQINVLQVSDDVIQKMSQDREFSQISVNSKIDSYTNIDYSVSIMYMDHSYLNGKGKETEGRMPEAANEVLLDSYYAQRLNVKTGDTVSLKVNGQEKEFTVTGLLRDVKKTSSDSRNYMVIVSKEFLNQSSKPVLYNAGLYLPNGSQLREEEVQQKMEEVQQNYQLSKENLSLNNSVFMKNNSLKSSFSQTGVLLGLTVFIFVAAAIVIYSLFYISVSQKTRQYGQLRAIGTTKKQIKKLVRSIGFSFLKTGLPLGLVVGGFAGYAMDNNGWYWPNTGIAAVVVACLSAICILLAVSAPASKAAEITPIEAVRYSGYESANLKVSQKTHRSITPISLAKMNFIRDRKKVASTLLSLAIGGILFVVVSGISASYYPENEVREHYYPNGGSYSISVDEINQSQESKLMEKVQKIPGVEKTYSYYDIAHVHTDANGWNQELNSMFCTKNDFKFLTHTLEGTIDYDAMVRENGVVFRRYRQYTDLGVDCHPGDQINVQFNESGKTVTDTFKVFAVVSGAGTTSFGSENAPVLFFPMDTESKIADSKKLDSIEVVTDPSAVEETGTALQNFVDQTDGVELSSYEAKVQAAAAMPGIVFTGLRILSIFIVLFGLINYLNTTITNFFTQKRERGMLQAVGTTKSQLAKMFFAEGLYYMVGMLACMLILGPVVLRLIIKAINNVSYVFTFPVVPVVVFTVTLLIIQMLLTVYTMRTMCRESLVESLTGNE</sequence>
<feature type="transmembrane region" description="Helical" evidence="7">
    <location>
        <begin position="657"/>
        <end position="679"/>
    </location>
</feature>
<keyword evidence="2" id="KW-1003">Cell membrane</keyword>
<feature type="transmembrane region" description="Helical" evidence="7">
    <location>
        <begin position="707"/>
        <end position="729"/>
    </location>
</feature>
<dbReference type="InterPro" id="IPR003838">
    <property type="entry name" value="ABC3_permease_C"/>
</dbReference>
<gene>
    <name evidence="10" type="ORF">HCR03_00065</name>
</gene>
<dbReference type="GO" id="GO:0022857">
    <property type="term" value="F:transmembrane transporter activity"/>
    <property type="evidence" value="ECO:0007669"/>
    <property type="project" value="TreeGrafter"/>
</dbReference>
<feature type="domain" description="ABC3 transporter permease C-terminal" evidence="8">
    <location>
        <begin position="257"/>
        <end position="364"/>
    </location>
</feature>
<accession>A0A7G8TAY2</accession>
<evidence type="ECO:0000313" key="11">
    <source>
        <dbReference type="Proteomes" id="UP000515909"/>
    </source>
</evidence>
<evidence type="ECO:0000256" key="1">
    <source>
        <dbReference type="ARBA" id="ARBA00004651"/>
    </source>
</evidence>
<keyword evidence="4 7" id="KW-1133">Transmembrane helix</keyword>
<evidence type="ECO:0000313" key="10">
    <source>
        <dbReference type="EMBL" id="QNK40773.1"/>
    </source>
</evidence>
<dbReference type="KEGG" id="cfem:HCR03_00065"/>
<feature type="transmembrane region" description="Helical" evidence="7">
    <location>
        <begin position="735"/>
        <end position="760"/>
    </location>
</feature>
<protein>
    <submittedName>
        <fullName evidence="10">ABC transporter permease</fullName>
    </submittedName>
</protein>
<feature type="domain" description="MacB-like periplasmic core" evidence="9">
    <location>
        <begin position="32"/>
        <end position="188"/>
    </location>
</feature>
<evidence type="ECO:0000256" key="7">
    <source>
        <dbReference type="SAM" id="Phobius"/>
    </source>
</evidence>
<keyword evidence="5 7" id="KW-0472">Membrane</keyword>
<dbReference type="PANTHER" id="PTHR30572">
    <property type="entry name" value="MEMBRANE COMPONENT OF TRANSPORTER-RELATED"/>
    <property type="match status" value="1"/>
</dbReference>
<dbReference type="InterPro" id="IPR025857">
    <property type="entry name" value="MacB_PCD"/>
</dbReference>
<evidence type="ECO:0000259" key="8">
    <source>
        <dbReference type="Pfam" id="PF02687"/>
    </source>
</evidence>
<name>A0A7G8TAY2_9FIRM</name>
<dbReference type="Pfam" id="PF12704">
    <property type="entry name" value="MacB_PCD"/>
    <property type="match status" value="1"/>
</dbReference>
<organism evidence="10 11">
    <name type="scientific">Caproicibacter fermentans</name>
    <dbReference type="NCBI Taxonomy" id="2576756"/>
    <lineage>
        <taxon>Bacteria</taxon>
        <taxon>Bacillati</taxon>
        <taxon>Bacillota</taxon>
        <taxon>Clostridia</taxon>
        <taxon>Eubacteriales</taxon>
        <taxon>Acutalibacteraceae</taxon>
        <taxon>Caproicibacter</taxon>
    </lineage>
</organism>
<evidence type="ECO:0000256" key="4">
    <source>
        <dbReference type="ARBA" id="ARBA00022989"/>
    </source>
</evidence>
<dbReference type="AlphaFoldDB" id="A0A7G8TAY2"/>
<dbReference type="Proteomes" id="UP000515909">
    <property type="component" value="Chromosome"/>
</dbReference>
<feature type="transmembrane region" description="Helical" evidence="7">
    <location>
        <begin position="24"/>
        <end position="48"/>
    </location>
</feature>
<dbReference type="RefSeq" id="WP_187036066.1">
    <property type="nucleotide sequence ID" value="NZ_CP060286.1"/>
</dbReference>
<comment type="similarity">
    <text evidence="6">Belongs to the ABC-4 integral membrane protein family.</text>
</comment>
<dbReference type="EMBL" id="CP060286">
    <property type="protein sequence ID" value="QNK40773.1"/>
    <property type="molecule type" value="Genomic_DNA"/>
</dbReference>
<dbReference type="Pfam" id="PF02687">
    <property type="entry name" value="FtsX"/>
    <property type="match status" value="2"/>
</dbReference>
<feature type="transmembrane region" description="Helical" evidence="7">
    <location>
        <begin position="252"/>
        <end position="274"/>
    </location>
</feature>
<keyword evidence="3 7" id="KW-0812">Transmembrane</keyword>
<feature type="domain" description="ABC3 transporter permease C-terminal" evidence="8">
    <location>
        <begin position="657"/>
        <end position="769"/>
    </location>
</feature>
<dbReference type="GO" id="GO:0005886">
    <property type="term" value="C:plasma membrane"/>
    <property type="evidence" value="ECO:0007669"/>
    <property type="project" value="UniProtKB-SubCell"/>
</dbReference>
<evidence type="ECO:0000256" key="3">
    <source>
        <dbReference type="ARBA" id="ARBA00022692"/>
    </source>
</evidence>
<feature type="transmembrane region" description="Helical" evidence="7">
    <location>
        <begin position="332"/>
        <end position="355"/>
    </location>
</feature>
<feature type="transmembrane region" description="Helical" evidence="7">
    <location>
        <begin position="408"/>
        <end position="433"/>
    </location>
</feature>
<evidence type="ECO:0000256" key="2">
    <source>
        <dbReference type="ARBA" id="ARBA00022475"/>
    </source>
</evidence>